<feature type="non-terminal residue" evidence="1">
    <location>
        <position position="69"/>
    </location>
</feature>
<proteinExistence type="predicted"/>
<comment type="caution">
    <text evidence="1">The sequence shown here is derived from an EMBL/GenBank/DDBJ whole genome shotgun (WGS) entry which is preliminary data.</text>
</comment>
<organism evidence="1 2">
    <name type="scientific">Racocetra persica</name>
    <dbReference type="NCBI Taxonomy" id="160502"/>
    <lineage>
        <taxon>Eukaryota</taxon>
        <taxon>Fungi</taxon>
        <taxon>Fungi incertae sedis</taxon>
        <taxon>Mucoromycota</taxon>
        <taxon>Glomeromycotina</taxon>
        <taxon>Glomeromycetes</taxon>
        <taxon>Diversisporales</taxon>
        <taxon>Gigasporaceae</taxon>
        <taxon>Racocetra</taxon>
    </lineage>
</organism>
<dbReference type="Proteomes" id="UP000789920">
    <property type="component" value="Unassembled WGS sequence"/>
</dbReference>
<name>A0ACA9SE88_9GLOM</name>
<evidence type="ECO:0000313" key="2">
    <source>
        <dbReference type="Proteomes" id="UP000789920"/>
    </source>
</evidence>
<protein>
    <submittedName>
        <fullName evidence="1">20831_t:CDS:1</fullName>
    </submittedName>
</protein>
<accession>A0ACA9SE88</accession>
<keyword evidence="2" id="KW-1185">Reference proteome</keyword>
<evidence type="ECO:0000313" key="1">
    <source>
        <dbReference type="EMBL" id="CAG8837024.1"/>
    </source>
</evidence>
<reference evidence="1" key="1">
    <citation type="submission" date="2021-06" db="EMBL/GenBank/DDBJ databases">
        <authorList>
            <person name="Kallberg Y."/>
            <person name="Tangrot J."/>
            <person name="Rosling A."/>
        </authorList>
    </citation>
    <scope>NUCLEOTIDE SEQUENCE</scope>
    <source>
        <strain evidence="1">MA461A</strain>
    </source>
</reference>
<feature type="non-terminal residue" evidence="1">
    <location>
        <position position="1"/>
    </location>
</feature>
<dbReference type="EMBL" id="CAJVQC010116413">
    <property type="protein sequence ID" value="CAG8837024.1"/>
    <property type="molecule type" value="Genomic_DNA"/>
</dbReference>
<sequence>QLTILQKKRRSYTVAFKLEVIEYTKRVNNIKAVYKYGLDHKPLYPLAEEALKYWIDKLCNEGIAVLPST</sequence>
<gene>
    <name evidence="1" type="ORF">RPERSI_LOCUS30138</name>
</gene>